<evidence type="ECO:0000313" key="2">
    <source>
        <dbReference type="Proteomes" id="UP001482620"/>
    </source>
</evidence>
<reference evidence="1 2" key="1">
    <citation type="submission" date="2021-06" db="EMBL/GenBank/DDBJ databases">
        <authorList>
            <person name="Palmer J.M."/>
        </authorList>
    </citation>
    <scope>NUCLEOTIDE SEQUENCE [LARGE SCALE GENOMIC DNA]</scope>
    <source>
        <strain evidence="2">if_2019</strain>
        <tissue evidence="1">Muscle</tissue>
    </source>
</reference>
<comment type="caution">
    <text evidence="1">The sequence shown here is derived from an EMBL/GenBank/DDBJ whole genome shotgun (WGS) entry which is preliminary data.</text>
</comment>
<dbReference type="EMBL" id="JAHRIQ010049049">
    <property type="protein sequence ID" value="MEQ2237488.1"/>
    <property type="molecule type" value="Genomic_DNA"/>
</dbReference>
<name>A0ABV0U0V6_9TELE</name>
<sequence length="125" mass="14110">MGVQRNKIDGGCQWSCQRIRAIREGFCLVHSHSLSSDFPGDKLIHQSITIQALYFMNPLNPKGEPGQLVSPNDVQQLCPMYCGKAELRSNIFVFITQSVSFCVHTMYHGVQMYCMQHLQLSSTSI</sequence>
<gene>
    <name evidence="1" type="ORF">ILYODFUR_023569</name>
</gene>
<accession>A0ABV0U0V6</accession>
<keyword evidence="2" id="KW-1185">Reference proteome</keyword>
<evidence type="ECO:0000313" key="1">
    <source>
        <dbReference type="EMBL" id="MEQ2237488.1"/>
    </source>
</evidence>
<dbReference type="Proteomes" id="UP001482620">
    <property type="component" value="Unassembled WGS sequence"/>
</dbReference>
<proteinExistence type="predicted"/>
<organism evidence="1 2">
    <name type="scientific">Ilyodon furcidens</name>
    <name type="common">goldbreast splitfin</name>
    <dbReference type="NCBI Taxonomy" id="33524"/>
    <lineage>
        <taxon>Eukaryota</taxon>
        <taxon>Metazoa</taxon>
        <taxon>Chordata</taxon>
        <taxon>Craniata</taxon>
        <taxon>Vertebrata</taxon>
        <taxon>Euteleostomi</taxon>
        <taxon>Actinopterygii</taxon>
        <taxon>Neopterygii</taxon>
        <taxon>Teleostei</taxon>
        <taxon>Neoteleostei</taxon>
        <taxon>Acanthomorphata</taxon>
        <taxon>Ovalentaria</taxon>
        <taxon>Atherinomorphae</taxon>
        <taxon>Cyprinodontiformes</taxon>
        <taxon>Goodeidae</taxon>
        <taxon>Ilyodon</taxon>
    </lineage>
</organism>
<protein>
    <submittedName>
        <fullName evidence="1">Uncharacterized protein</fullName>
    </submittedName>
</protein>